<dbReference type="SUPFAM" id="SSF52540">
    <property type="entry name" value="P-loop containing nucleoside triphosphate hydrolases"/>
    <property type="match status" value="1"/>
</dbReference>
<feature type="domain" description="ABC transmembrane type-1" evidence="13">
    <location>
        <begin position="57"/>
        <end position="340"/>
    </location>
</feature>
<keyword evidence="4 11" id="KW-0812">Transmembrane</keyword>
<comment type="subcellular location">
    <subcellularLocation>
        <location evidence="1">Cell membrane</location>
        <topology evidence="1">Multi-pass membrane protein</topology>
    </subcellularLocation>
</comment>
<keyword evidence="7 11" id="KW-1133">Transmembrane helix</keyword>
<dbReference type="InterPro" id="IPR011527">
    <property type="entry name" value="ABC1_TM_dom"/>
</dbReference>
<dbReference type="Proteomes" id="UP000433493">
    <property type="component" value="Unassembled WGS sequence"/>
</dbReference>
<evidence type="ECO:0000256" key="10">
    <source>
        <dbReference type="SAM" id="MobiDB-lite"/>
    </source>
</evidence>
<dbReference type="CDD" id="cd18546">
    <property type="entry name" value="ABC_6TM_Rv0194_D2_like"/>
    <property type="match status" value="1"/>
</dbReference>
<keyword evidence="3" id="KW-1003">Cell membrane</keyword>
<feature type="transmembrane region" description="Helical" evidence="11">
    <location>
        <begin position="91"/>
        <end position="110"/>
    </location>
</feature>
<proteinExistence type="inferred from homology"/>
<gene>
    <name evidence="14" type="ORF">F8O05_09800</name>
</gene>
<dbReference type="FunFam" id="3.40.50.300:FF:000299">
    <property type="entry name" value="ABC transporter ATP-binding protein/permease"/>
    <property type="match status" value="1"/>
</dbReference>
<evidence type="ECO:0000256" key="6">
    <source>
        <dbReference type="ARBA" id="ARBA00022840"/>
    </source>
</evidence>
<dbReference type="SUPFAM" id="SSF90123">
    <property type="entry name" value="ABC transporter transmembrane region"/>
    <property type="match status" value="1"/>
</dbReference>
<evidence type="ECO:0000313" key="15">
    <source>
        <dbReference type="Proteomes" id="UP000433493"/>
    </source>
</evidence>
<dbReference type="Gene3D" id="3.40.50.300">
    <property type="entry name" value="P-loop containing nucleotide triphosphate hydrolases"/>
    <property type="match status" value="1"/>
</dbReference>
<dbReference type="GO" id="GO:0005524">
    <property type="term" value="F:ATP binding"/>
    <property type="evidence" value="ECO:0007669"/>
    <property type="project" value="UniProtKB-KW"/>
</dbReference>
<keyword evidence="5" id="KW-0547">Nucleotide-binding</keyword>
<evidence type="ECO:0000313" key="14">
    <source>
        <dbReference type="EMBL" id="KAB1642770.1"/>
    </source>
</evidence>
<dbReference type="InterPro" id="IPR017871">
    <property type="entry name" value="ABC_transporter-like_CS"/>
</dbReference>
<name>A0A7J5BAF6_9MICO</name>
<evidence type="ECO:0000256" key="2">
    <source>
        <dbReference type="ARBA" id="ARBA00022448"/>
    </source>
</evidence>
<evidence type="ECO:0000256" key="8">
    <source>
        <dbReference type="ARBA" id="ARBA00023136"/>
    </source>
</evidence>
<dbReference type="GO" id="GO:0016887">
    <property type="term" value="F:ATP hydrolysis activity"/>
    <property type="evidence" value="ECO:0007669"/>
    <property type="project" value="InterPro"/>
</dbReference>
<evidence type="ECO:0000256" key="1">
    <source>
        <dbReference type="ARBA" id="ARBA00004651"/>
    </source>
</evidence>
<feature type="domain" description="ABC transporter" evidence="12">
    <location>
        <begin position="380"/>
        <end position="615"/>
    </location>
</feature>
<comment type="similarity">
    <text evidence="9">Belongs to the ABC transporter superfamily. Lipid exporter (TC 3.A.1.106) family.</text>
</comment>
<sequence length="620" mass="67481">MNSQGQPSQGQHRRGQLDGVEDTGLAADQLSDQERRKRSFGLLAEIMRPVKWQFSSAAVFIVIQQLATVVGPALIAWAIDTALPDLIDGDASLAILAGIAYLATAVLRAITTYLGTWLTTLAGQKVLYGLRRRIFSHTQRLSLGFHERYTSGRVISRQTNDTESLRELLQTGLDVIVGAPLLMVFTAIAILSMDWVTGLLMLLMLIPGVFLTRWFQRKSAEAYRDIRTHSARLTVDFVETMGGIRAVQGFRRETENDERFAAVGLDYKNAALRSIRIFGIYQPSLKVLGNLIVAIVLVVGGWRVLSGQLDVGVLLALVLYTRRFFQPIDMIASFYNSLQSAVAALEKIASLLAEEPTIREPAHPVALPAESELGGVGGTLEFHGASFKYSATGPTVLHPLELRIPGGQTIALVGQTGAGKSTVAKLVARFYDVTDGQITLDGVDLRSLTSQSLRDAVVMVTQESYLFSGTIAENIAIGRPNATREEIEAAARTIGADAFIRRLPQGYDTDVQTRGGRLSAGQRQLVSFARAFLADPRVLILDEATSSLDQPSERAVQDGLTTLLGDRTALIIAHRLATVMVADRVLVMHDGRVVEDGTPAELIAAGGRFAQLHRAWRESI</sequence>
<feature type="transmembrane region" description="Helical" evidence="11">
    <location>
        <begin position="197"/>
        <end position="215"/>
    </location>
</feature>
<dbReference type="PROSITE" id="PS50893">
    <property type="entry name" value="ABC_TRANSPORTER_2"/>
    <property type="match status" value="1"/>
</dbReference>
<dbReference type="InterPro" id="IPR003439">
    <property type="entry name" value="ABC_transporter-like_ATP-bd"/>
</dbReference>
<keyword evidence="6 14" id="KW-0067">ATP-binding</keyword>
<organism evidence="14 15">
    <name type="scientific">Gulosibacter chungangensis</name>
    <dbReference type="NCBI Taxonomy" id="979746"/>
    <lineage>
        <taxon>Bacteria</taxon>
        <taxon>Bacillati</taxon>
        <taxon>Actinomycetota</taxon>
        <taxon>Actinomycetes</taxon>
        <taxon>Micrococcales</taxon>
        <taxon>Microbacteriaceae</taxon>
        <taxon>Gulosibacter</taxon>
    </lineage>
</organism>
<evidence type="ECO:0000256" key="3">
    <source>
        <dbReference type="ARBA" id="ARBA00022475"/>
    </source>
</evidence>
<dbReference type="EMBL" id="WBKB01000005">
    <property type="protein sequence ID" value="KAB1642770.1"/>
    <property type="molecule type" value="Genomic_DNA"/>
</dbReference>
<evidence type="ECO:0000256" key="4">
    <source>
        <dbReference type="ARBA" id="ARBA00022692"/>
    </source>
</evidence>
<dbReference type="PROSITE" id="PS00211">
    <property type="entry name" value="ABC_TRANSPORTER_1"/>
    <property type="match status" value="1"/>
</dbReference>
<dbReference type="PROSITE" id="PS50929">
    <property type="entry name" value="ABC_TM1F"/>
    <property type="match status" value="1"/>
</dbReference>
<dbReference type="Gene3D" id="1.20.1560.10">
    <property type="entry name" value="ABC transporter type 1, transmembrane domain"/>
    <property type="match status" value="1"/>
</dbReference>
<dbReference type="PANTHER" id="PTHR43394:SF1">
    <property type="entry name" value="ATP-BINDING CASSETTE SUB-FAMILY B MEMBER 10, MITOCHONDRIAL"/>
    <property type="match status" value="1"/>
</dbReference>
<keyword evidence="15" id="KW-1185">Reference proteome</keyword>
<dbReference type="AlphaFoldDB" id="A0A7J5BAF6"/>
<keyword evidence="8 11" id="KW-0472">Membrane</keyword>
<accession>A0A7J5BAF6</accession>
<dbReference type="InterPro" id="IPR003593">
    <property type="entry name" value="AAA+_ATPase"/>
</dbReference>
<evidence type="ECO:0000256" key="9">
    <source>
        <dbReference type="ARBA" id="ARBA00061644"/>
    </source>
</evidence>
<feature type="transmembrane region" description="Helical" evidence="11">
    <location>
        <begin position="287"/>
        <end position="305"/>
    </location>
</feature>
<comment type="caution">
    <text evidence="14">The sequence shown here is derived from an EMBL/GenBank/DDBJ whole genome shotgun (WGS) entry which is preliminary data.</text>
</comment>
<keyword evidence="2" id="KW-0813">Transport</keyword>
<evidence type="ECO:0000259" key="12">
    <source>
        <dbReference type="PROSITE" id="PS50893"/>
    </source>
</evidence>
<evidence type="ECO:0000256" key="7">
    <source>
        <dbReference type="ARBA" id="ARBA00022989"/>
    </source>
</evidence>
<dbReference type="InterPro" id="IPR036640">
    <property type="entry name" value="ABC1_TM_sf"/>
</dbReference>
<dbReference type="GO" id="GO:0015421">
    <property type="term" value="F:ABC-type oligopeptide transporter activity"/>
    <property type="evidence" value="ECO:0007669"/>
    <property type="project" value="TreeGrafter"/>
</dbReference>
<evidence type="ECO:0000256" key="5">
    <source>
        <dbReference type="ARBA" id="ARBA00022741"/>
    </source>
</evidence>
<dbReference type="InterPro" id="IPR039421">
    <property type="entry name" value="Type_1_exporter"/>
</dbReference>
<dbReference type="InterPro" id="IPR027417">
    <property type="entry name" value="P-loop_NTPase"/>
</dbReference>
<reference evidence="14 15" key="1">
    <citation type="submission" date="2019-09" db="EMBL/GenBank/DDBJ databases">
        <title>Phylogeny of genus Pseudoclavibacter and closely related genus.</title>
        <authorList>
            <person name="Li Y."/>
        </authorList>
    </citation>
    <scope>NUCLEOTIDE SEQUENCE [LARGE SCALE GENOMIC DNA]</scope>
    <source>
        <strain evidence="14 15">KCTC 13959</strain>
    </source>
</reference>
<dbReference type="OrthoDB" id="9806127at2"/>
<feature type="region of interest" description="Disordered" evidence="10">
    <location>
        <begin position="1"/>
        <end position="20"/>
    </location>
</feature>
<feature type="transmembrane region" description="Helical" evidence="11">
    <location>
        <begin position="57"/>
        <end position="79"/>
    </location>
</feature>
<dbReference type="Pfam" id="PF00005">
    <property type="entry name" value="ABC_tran"/>
    <property type="match status" value="1"/>
</dbReference>
<dbReference type="SMART" id="SM00382">
    <property type="entry name" value="AAA"/>
    <property type="match status" value="1"/>
</dbReference>
<evidence type="ECO:0000259" key="13">
    <source>
        <dbReference type="PROSITE" id="PS50929"/>
    </source>
</evidence>
<dbReference type="PANTHER" id="PTHR43394">
    <property type="entry name" value="ATP-DEPENDENT PERMEASE MDL1, MITOCHONDRIAL"/>
    <property type="match status" value="1"/>
</dbReference>
<evidence type="ECO:0000256" key="11">
    <source>
        <dbReference type="SAM" id="Phobius"/>
    </source>
</evidence>
<protein>
    <submittedName>
        <fullName evidence="14">ABC transporter ATP-binding protein</fullName>
    </submittedName>
</protein>
<dbReference type="GO" id="GO:0005886">
    <property type="term" value="C:plasma membrane"/>
    <property type="evidence" value="ECO:0007669"/>
    <property type="project" value="UniProtKB-SubCell"/>
</dbReference>
<feature type="compositionally biased region" description="Polar residues" evidence="10">
    <location>
        <begin position="1"/>
        <end position="10"/>
    </location>
</feature>
<dbReference type="Pfam" id="PF00664">
    <property type="entry name" value="ABC_membrane"/>
    <property type="match status" value="1"/>
</dbReference>
<feature type="transmembrane region" description="Helical" evidence="11">
    <location>
        <begin position="172"/>
        <end position="191"/>
    </location>
</feature>